<keyword evidence="2" id="KW-1185">Reference proteome</keyword>
<dbReference type="STRING" id="1210090.GCA_001613185_00450"/>
<sequence length="106" mass="11062">MAVRAARRCGGPAGQGIGWPCYGEVLPLVAAGVAPRPGAELDRFVAAHAAARGVPDLPALRGRLLAASAHDDPCFDRYWALTAEAGMVETAGPAHRWLYDALRVSG</sequence>
<reference evidence="1 2" key="1">
    <citation type="submission" date="2018-06" db="EMBL/GenBank/DDBJ databases">
        <title>Genomic Encyclopedia of Type Strains, Phase IV (KMG-IV): sequencing the most valuable type-strain genomes for metagenomic binning, comparative biology and taxonomic classification.</title>
        <authorList>
            <person name="Goeker M."/>
        </authorList>
    </citation>
    <scope>NUCLEOTIDE SEQUENCE [LARGE SCALE GENOMIC DNA]</scope>
    <source>
        <strain evidence="1 2">DSM 44599</strain>
    </source>
</reference>
<gene>
    <name evidence="1" type="ORF">DFR74_102172</name>
</gene>
<accession>A0A366DV11</accession>
<dbReference type="EMBL" id="QNRE01000002">
    <property type="protein sequence ID" value="RBO93755.1"/>
    <property type="molecule type" value="Genomic_DNA"/>
</dbReference>
<dbReference type="Proteomes" id="UP000252586">
    <property type="component" value="Unassembled WGS sequence"/>
</dbReference>
<dbReference type="AlphaFoldDB" id="A0A366DV11"/>
<evidence type="ECO:0000313" key="1">
    <source>
        <dbReference type="EMBL" id="RBO93755.1"/>
    </source>
</evidence>
<organism evidence="1 2">
    <name type="scientific">Nocardia puris</name>
    <dbReference type="NCBI Taxonomy" id="208602"/>
    <lineage>
        <taxon>Bacteria</taxon>
        <taxon>Bacillati</taxon>
        <taxon>Actinomycetota</taxon>
        <taxon>Actinomycetes</taxon>
        <taxon>Mycobacteriales</taxon>
        <taxon>Nocardiaceae</taxon>
        <taxon>Nocardia</taxon>
    </lineage>
</organism>
<protein>
    <submittedName>
        <fullName evidence="1">Uncharacterized protein</fullName>
    </submittedName>
</protein>
<proteinExistence type="predicted"/>
<comment type="caution">
    <text evidence="1">The sequence shown here is derived from an EMBL/GenBank/DDBJ whole genome shotgun (WGS) entry which is preliminary data.</text>
</comment>
<evidence type="ECO:0000313" key="2">
    <source>
        <dbReference type="Proteomes" id="UP000252586"/>
    </source>
</evidence>
<name>A0A366DV11_9NOCA</name>